<keyword evidence="13" id="KW-1185">Reference proteome</keyword>
<evidence type="ECO:0000256" key="8">
    <source>
        <dbReference type="ARBA" id="ARBA00023032"/>
    </source>
</evidence>
<evidence type="ECO:0000256" key="4">
    <source>
        <dbReference type="ARBA" id="ARBA00022519"/>
    </source>
</evidence>
<evidence type="ECO:0000313" key="13">
    <source>
        <dbReference type="Proteomes" id="UP000388235"/>
    </source>
</evidence>
<sequence>MNGLKALFEGFELILSPGLKRFVLVPTLVNLIVFMALMASLWGLLAGWVLAVTDFLPGWLDWVSFLIQPLAMMIALVLFVFGFTVINGFLAAPFYGILAEKVERKLDPNAALPVESLGQLVGRTLGREVTKWLWYLPRALMLLVFSLVPVINLLAPFAWFAFGAWVLLIEYRDYLNDNHAQPLSLTRAQAWEHPLDSLAFGGSVLLLISVPLLNLLIPSAAVAGATAWGVRRRQLSQSPALPPA</sequence>
<keyword evidence="5" id="KW-0028">Amino-acid biosynthesis</keyword>
<organism evidence="12 13">
    <name type="scientific">Litorivicinus lipolyticus</name>
    <dbReference type="NCBI Taxonomy" id="418701"/>
    <lineage>
        <taxon>Bacteria</taxon>
        <taxon>Pseudomonadati</taxon>
        <taxon>Pseudomonadota</taxon>
        <taxon>Gammaproteobacteria</taxon>
        <taxon>Oceanospirillales</taxon>
        <taxon>Litorivicinaceae</taxon>
        <taxon>Litorivicinus</taxon>
    </lineage>
</organism>
<dbReference type="PANTHER" id="PTHR37468:SF1">
    <property type="entry name" value="SULFATE TRANSPORTER CYSZ"/>
    <property type="match status" value="1"/>
</dbReference>
<dbReference type="EMBL" id="CP045871">
    <property type="protein sequence ID" value="QGG79194.1"/>
    <property type="molecule type" value="Genomic_DNA"/>
</dbReference>
<dbReference type="GO" id="GO:0019344">
    <property type="term" value="P:cysteine biosynthetic process"/>
    <property type="evidence" value="ECO:0007669"/>
    <property type="project" value="UniProtKB-KW"/>
</dbReference>
<dbReference type="PANTHER" id="PTHR37468">
    <property type="entry name" value="SULFATE TRANSPORTER CYSZ"/>
    <property type="match status" value="1"/>
</dbReference>
<name>A0A5Q2Q8P0_9GAMM</name>
<evidence type="ECO:0000256" key="10">
    <source>
        <dbReference type="ARBA" id="ARBA00023192"/>
    </source>
</evidence>
<dbReference type="AlphaFoldDB" id="A0A5Q2Q8P0"/>
<dbReference type="GO" id="GO:0005886">
    <property type="term" value="C:plasma membrane"/>
    <property type="evidence" value="ECO:0007669"/>
    <property type="project" value="TreeGrafter"/>
</dbReference>
<comment type="subcellular location">
    <subcellularLocation>
        <location evidence="1">Membrane</location>
        <topology evidence="1">Multi-pass membrane protein</topology>
    </subcellularLocation>
</comment>
<evidence type="ECO:0000256" key="1">
    <source>
        <dbReference type="ARBA" id="ARBA00004141"/>
    </source>
</evidence>
<evidence type="ECO:0000256" key="11">
    <source>
        <dbReference type="SAM" id="Phobius"/>
    </source>
</evidence>
<evidence type="ECO:0000256" key="5">
    <source>
        <dbReference type="ARBA" id="ARBA00022605"/>
    </source>
</evidence>
<dbReference type="InterPro" id="IPR059112">
    <property type="entry name" value="CysZ/EI24"/>
</dbReference>
<keyword evidence="10" id="KW-0198">Cysteine biosynthesis</keyword>
<accession>A0A5Q2Q8P0</accession>
<keyword evidence="3" id="KW-1003">Cell membrane</keyword>
<dbReference type="GO" id="GO:0009675">
    <property type="term" value="F:high-affinity sulfate:proton symporter activity"/>
    <property type="evidence" value="ECO:0007669"/>
    <property type="project" value="TreeGrafter"/>
</dbReference>
<keyword evidence="6 11" id="KW-0812">Transmembrane</keyword>
<evidence type="ECO:0000313" key="12">
    <source>
        <dbReference type="EMBL" id="QGG79194.1"/>
    </source>
</evidence>
<feature type="transmembrane region" description="Helical" evidence="11">
    <location>
        <begin position="70"/>
        <end position="98"/>
    </location>
</feature>
<dbReference type="RefSeq" id="WP_153712698.1">
    <property type="nucleotide sequence ID" value="NZ_CP045871.1"/>
</dbReference>
<dbReference type="NCBIfam" id="NF003433">
    <property type="entry name" value="PRK04949.1"/>
    <property type="match status" value="1"/>
</dbReference>
<keyword evidence="8" id="KW-0764">Sulfate transport</keyword>
<dbReference type="OrthoDB" id="5292355at2"/>
<dbReference type="GO" id="GO:0000103">
    <property type="term" value="P:sulfate assimilation"/>
    <property type="evidence" value="ECO:0007669"/>
    <property type="project" value="TreeGrafter"/>
</dbReference>
<keyword evidence="4" id="KW-0997">Cell inner membrane</keyword>
<keyword evidence="9 11" id="KW-0472">Membrane</keyword>
<dbReference type="Proteomes" id="UP000388235">
    <property type="component" value="Chromosome"/>
</dbReference>
<reference evidence="12 13" key="1">
    <citation type="submission" date="2019-11" db="EMBL/GenBank/DDBJ databases">
        <authorList>
            <person name="Khan S.A."/>
            <person name="Jeon C.O."/>
            <person name="Chun B.H."/>
        </authorList>
    </citation>
    <scope>NUCLEOTIDE SEQUENCE [LARGE SCALE GENOMIC DNA]</scope>
    <source>
        <strain evidence="12 13">IMCC 1097</strain>
    </source>
</reference>
<dbReference type="KEGG" id="llp:GH975_00910"/>
<evidence type="ECO:0000256" key="7">
    <source>
        <dbReference type="ARBA" id="ARBA00022989"/>
    </source>
</evidence>
<evidence type="ECO:0000256" key="3">
    <source>
        <dbReference type="ARBA" id="ARBA00022475"/>
    </source>
</evidence>
<dbReference type="InterPro" id="IPR050480">
    <property type="entry name" value="CysZ-like"/>
</dbReference>
<evidence type="ECO:0000256" key="9">
    <source>
        <dbReference type="ARBA" id="ARBA00023136"/>
    </source>
</evidence>
<keyword evidence="7 11" id="KW-1133">Transmembrane helix</keyword>
<dbReference type="Pfam" id="PF07264">
    <property type="entry name" value="EI24"/>
    <property type="match status" value="1"/>
</dbReference>
<feature type="transmembrane region" description="Helical" evidence="11">
    <location>
        <begin position="140"/>
        <end position="168"/>
    </location>
</feature>
<feature type="transmembrane region" description="Helical" evidence="11">
    <location>
        <begin position="21"/>
        <end position="50"/>
    </location>
</feature>
<feature type="transmembrane region" description="Helical" evidence="11">
    <location>
        <begin position="204"/>
        <end position="230"/>
    </location>
</feature>
<evidence type="ECO:0000256" key="6">
    <source>
        <dbReference type="ARBA" id="ARBA00022692"/>
    </source>
</evidence>
<proteinExistence type="predicted"/>
<protein>
    <submittedName>
        <fullName evidence="12">Sulfate transporter CysZ</fullName>
    </submittedName>
</protein>
<keyword evidence="2" id="KW-0813">Transport</keyword>
<evidence type="ECO:0000256" key="2">
    <source>
        <dbReference type="ARBA" id="ARBA00022448"/>
    </source>
</evidence>
<gene>
    <name evidence="12" type="primary">cysZ</name>
    <name evidence="12" type="ORF">GH975_00910</name>
</gene>